<dbReference type="PANTHER" id="PTHR43747">
    <property type="entry name" value="FAD-BINDING PROTEIN"/>
    <property type="match status" value="1"/>
</dbReference>
<name>A0ABT5HE18_9CAUL</name>
<dbReference type="RefSeq" id="WP_272742840.1">
    <property type="nucleotide sequence ID" value="NZ_JAQQKV010000001.1"/>
</dbReference>
<dbReference type="Pfam" id="PF04820">
    <property type="entry name" value="Trp_halogenase"/>
    <property type="match status" value="1"/>
</dbReference>
<protein>
    <submittedName>
        <fullName evidence="1">Tryptophan 7-halogenase</fullName>
    </submittedName>
</protein>
<dbReference type="EMBL" id="JAQQKV010000001">
    <property type="protein sequence ID" value="MDC7674511.1"/>
    <property type="molecule type" value="Genomic_DNA"/>
</dbReference>
<gene>
    <name evidence="1" type="ORF">PQU98_00045</name>
</gene>
<accession>A0ABT5HE18</accession>
<dbReference type="Proteomes" id="UP001218579">
    <property type="component" value="Unassembled WGS sequence"/>
</dbReference>
<proteinExistence type="predicted"/>
<organism evidence="1 2">
    <name type="scientific">Asticcacaulis machinosus</name>
    <dbReference type="NCBI Taxonomy" id="2984211"/>
    <lineage>
        <taxon>Bacteria</taxon>
        <taxon>Pseudomonadati</taxon>
        <taxon>Pseudomonadota</taxon>
        <taxon>Alphaproteobacteria</taxon>
        <taxon>Caulobacterales</taxon>
        <taxon>Caulobacteraceae</taxon>
        <taxon>Asticcacaulis</taxon>
    </lineage>
</organism>
<keyword evidence="2" id="KW-1185">Reference proteome</keyword>
<dbReference type="SUPFAM" id="SSF51905">
    <property type="entry name" value="FAD/NAD(P)-binding domain"/>
    <property type="match status" value="1"/>
</dbReference>
<reference evidence="1 2" key="1">
    <citation type="submission" date="2023-01" db="EMBL/GenBank/DDBJ databases">
        <title>Novel species of the genus Asticcacaulis isolated from rivers.</title>
        <authorList>
            <person name="Lu H."/>
        </authorList>
    </citation>
    <scope>NUCLEOTIDE SEQUENCE [LARGE SCALE GENOMIC DNA]</scope>
    <source>
        <strain evidence="1 2">LKC15W</strain>
    </source>
</reference>
<sequence length="494" mass="55012">MTAVGKTVIVGGGTAGWMAAAAIARAIGTDHHEICLIESDAIGTVGVGEATIPPIQDFNAFLGIDEDDFIRETKATFKLGIEFINWRKPGHTYFHPFGVYGRDFDGIPFQHFMLRGLKDGVAADYGLYNLETMAARVGAFARTSKGAPVGYAYHFDAGLYAHYLRRYAERRGVKRIEGEITDVTLNPDDGFIRSVTLKTGAVVAGDFFIDCSGFRGLLIEQALKSGYEDWSKWLPADRAVAVPCATPAGDILPYTRSTAREAGWQWRIPLQHRIGNGYVFSSAFISESEATDTLMANLDGEALAEPRVLKFVTGRRRQSWVKNCVALGLSSGFLEPLESTSIHLIHAGVIRLLGLYPKSGFVPAVIDRFNQEMESDYTTVKDFLIAHYHVTERDDTPFWAYCRNYDPPDSLKARLELYRSCGQVMPTVLELFKDTNWFAILMGQGLVPDDYHTIADRLPDDELRLRLDEVRRQVAARLADLPRHGDYIAKIINP</sequence>
<evidence type="ECO:0000313" key="1">
    <source>
        <dbReference type="EMBL" id="MDC7674511.1"/>
    </source>
</evidence>
<dbReference type="PANTHER" id="PTHR43747:SF4">
    <property type="entry name" value="FLAVIN-DEPENDENT TRYPTOPHAN HALOGENASE"/>
    <property type="match status" value="1"/>
</dbReference>
<dbReference type="PIRSF" id="PIRSF011396">
    <property type="entry name" value="Trp_halogenase"/>
    <property type="match status" value="1"/>
</dbReference>
<evidence type="ECO:0000313" key="2">
    <source>
        <dbReference type="Proteomes" id="UP001218579"/>
    </source>
</evidence>
<dbReference type="InterPro" id="IPR033856">
    <property type="entry name" value="Trp_halogen"/>
</dbReference>
<dbReference type="InterPro" id="IPR036188">
    <property type="entry name" value="FAD/NAD-bd_sf"/>
</dbReference>
<dbReference type="InterPro" id="IPR050816">
    <property type="entry name" value="Flavin-dep_Halogenase_NPB"/>
</dbReference>
<dbReference type="Gene3D" id="3.50.50.60">
    <property type="entry name" value="FAD/NAD(P)-binding domain"/>
    <property type="match status" value="1"/>
</dbReference>
<dbReference type="InterPro" id="IPR006905">
    <property type="entry name" value="Flavin_halogenase"/>
</dbReference>
<comment type="caution">
    <text evidence="1">The sequence shown here is derived from an EMBL/GenBank/DDBJ whole genome shotgun (WGS) entry which is preliminary data.</text>
</comment>